<evidence type="ECO:0000256" key="7">
    <source>
        <dbReference type="ARBA" id="ARBA00023136"/>
    </source>
</evidence>
<keyword evidence="4 8" id="KW-1003">Cell membrane</keyword>
<feature type="transmembrane region" description="Helical" evidence="8">
    <location>
        <begin position="6"/>
        <end position="26"/>
    </location>
</feature>
<dbReference type="SUPFAM" id="SSF161098">
    <property type="entry name" value="MetI-like"/>
    <property type="match status" value="1"/>
</dbReference>
<evidence type="ECO:0000256" key="1">
    <source>
        <dbReference type="ARBA" id="ARBA00004651"/>
    </source>
</evidence>
<evidence type="ECO:0000313" key="10">
    <source>
        <dbReference type="EMBL" id="MET3617704.1"/>
    </source>
</evidence>
<dbReference type="EMBL" id="JBEPMA010000007">
    <property type="protein sequence ID" value="MET3617704.1"/>
    <property type="molecule type" value="Genomic_DNA"/>
</dbReference>
<dbReference type="CDD" id="cd06261">
    <property type="entry name" value="TM_PBP2"/>
    <property type="match status" value="1"/>
</dbReference>
<evidence type="ECO:0000256" key="4">
    <source>
        <dbReference type="ARBA" id="ARBA00022475"/>
    </source>
</evidence>
<proteinExistence type="inferred from homology"/>
<feature type="transmembrane region" description="Helical" evidence="8">
    <location>
        <begin position="202"/>
        <end position="223"/>
    </location>
</feature>
<evidence type="ECO:0000259" key="9">
    <source>
        <dbReference type="PROSITE" id="PS50928"/>
    </source>
</evidence>
<keyword evidence="5 8" id="KW-0812">Transmembrane</keyword>
<dbReference type="Proteomes" id="UP001549162">
    <property type="component" value="Unassembled WGS sequence"/>
</dbReference>
<evidence type="ECO:0000256" key="6">
    <source>
        <dbReference type="ARBA" id="ARBA00022989"/>
    </source>
</evidence>
<dbReference type="NCBIfam" id="TIGR00974">
    <property type="entry name" value="3a0107s02c"/>
    <property type="match status" value="1"/>
</dbReference>
<gene>
    <name evidence="10" type="ORF">ABID14_001338</name>
</gene>
<keyword evidence="11" id="KW-1185">Reference proteome</keyword>
<feature type="transmembrane region" description="Helical" evidence="8">
    <location>
        <begin position="38"/>
        <end position="60"/>
    </location>
</feature>
<reference evidence="10 11" key="1">
    <citation type="submission" date="2024-06" db="EMBL/GenBank/DDBJ databases">
        <title>Genomic Encyclopedia of Type Strains, Phase IV (KMG-IV): sequencing the most valuable type-strain genomes for metagenomic binning, comparative biology and taxonomic classification.</title>
        <authorList>
            <person name="Goeker M."/>
        </authorList>
    </citation>
    <scope>NUCLEOTIDE SEQUENCE [LARGE SCALE GENOMIC DNA]</scope>
    <source>
        <strain evidence="10 11">DSM 21460</strain>
    </source>
</reference>
<organism evidence="10 11">
    <name type="scientific">Peptoniphilus olsenii</name>
    <dbReference type="NCBI Taxonomy" id="411570"/>
    <lineage>
        <taxon>Bacteria</taxon>
        <taxon>Bacillati</taxon>
        <taxon>Bacillota</taxon>
        <taxon>Tissierellia</taxon>
        <taxon>Tissierellales</taxon>
        <taxon>Peptoniphilaceae</taxon>
        <taxon>Peptoniphilus</taxon>
    </lineage>
</organism>
<feature type="transmembrane region" description="Helical" evidence="8">
    <location>
        <begin position="80"/>
        <end position="108"/>
    </location>
</feature>
<evidence type="ECO:0000256" key="3">
    <source>
        <dbReference type="ARBA" id="ARBA00022448"/>
    </source>
</evidence>
<keyword evidence="6 8" id="KW-1133">Transmembrane helix</keyword>
<feature type="domain" description="ABC transmembrane type-1" evidence="9">
    <location>
        <begin position="82"/>
        <end position="285"/>
    </location>
</feature>
<keyword evidence="3" id="KW-0813">Transport</keyword>
<dbReference type="PANTHER" id="PTHR43470:SF3">
    <property type="entry name" value="PHOSPHATE TRANSPORT SYSTEM PERMEASE PROTEIN PSTA-RELATED"/>
    <property type="match status" value="1"/>
</dbReference>
<protein>
    <recommendedName>
        <fullName evidence="8">Phosphate transport system permease protein PstA</fullName>
    </recommendedName>
</protein>
<keyword evidence="7 8" id="KW-0472">Membrane</keyword>
<name>A0ABV2JD31_9FIRM</name>
<comment type="subcellular location">
    <subcellularLocation>
        <location evidence="1 8">Cell membrane</location>
        <topology evidence="1 8">Multi-pass membrane protein</topology>
    </subcellularLocation>
</comment>
<feature type="transmembrane region" description="Helical" evidence="8">
    <location>
        <begin position="150"/>
        <end position="170"/>
    </location>
</feature>
<evidence type="ECO:0000256" key="5">
    <source>
        <dbReference type="ARBA" id="ARBA00022692"/>
    </source>
</evidence>
<evidence type="ECO:0000313" key="11">
    <source>
        <dbReference type="Proteomes" id="UP001549162"/>
    </source>
</evidence>
<dbReference type="PANTHER" id="PTHR43470">
    <property type="entry name" value="PHOSPHATE TRANSPORT SYSTEM PERMEASE PROTEIN PSTA-RELATED"/>
    <property type="match status" value="1"/>
</dbReference>
<dbReference type="InterPro" id="IPR000515">
    <property type="entry name" value="MetI-like"/>
</dbReference>
<evidence type="ECO:0000256" key="8">
    <source>
        <dbReference type="RuleBase" id="RU363043"/>
    </source>
</evidence>
<dbReference type="Gene3D" id="1.10.3720.10">
    <property type="entry name" value="MetI-like"/>
    <property type="match status" value="1"/>
</dbReference>
<dbReference type="Pfam" id="PF00528">
    <property type="entry name" value="BPD_transp_1"/>
    <property type="match status" value="1"/>
</dbReference>
<sequence>MIKIAKQIAIGILIVFIAAVLFLRIGKKMSFYKIFTRLFSAATFAILVFIVAFVVAKGIFNFRPEMLSMNYTTQNVSMGPAIVTTLITVLLAILFASPIGIFTAIFLVEYTATENKLVQGIRLATETLAGIPSIVYGLFGMLFFVTKLHLGFSILSGVLTVSIMILPIIMRATEEALKSIHPSIRQGSFALGAGRLRTIFKVVLPIAIPGILSGIILSIGRVVGETAALMYTLGTATSLPTSLGSSSRTLALHMYMLSSEGMHVGEAYATGMVLLVLVLLINYASTKLAEKLSEVE</sequence>
<dbReference type="InterPro" id="IPR035906">
    <property type="entry name" value="MetI-like_sf"/>
</dbReference>
<feature type="transmembrane region" description="Helical" evidence="8">
    <location>
        <begin position="120"/>
        <end position="144"/>
    </location>
</feature>
<comment type="similarity">
    <text evidence="2 8">Belongs to the binding-protein-dependent transport system permease family. CysTW subfamily.</text>
</comment>
<accession>A0ABV2JD31</accession>
<feature type="transmembrane region" description="Helical" evidence="8">
    <location>
        <begin position="267"/>
        <end position="284"/>
    </location>
</feature>
<dbReference type="InterPro" id="IPR005672">
    <property type="entry name" value="Phosphate_PstA"/>
</dbReference>
<comment type="caution">
    <text evidence="10">The sequence shown here is derived from an EMBL/GenBank/DDBJ whole genome shotgun (WGS) entry which is preliminary data.</text>
</comment>
<evidence type="ECO:0000256" key="2">
    <source>
        <dbReference type="ARBA" id="ARBA00007069"/>
    </source>
</evidence>
<dbReference type="PROSITE" id="PS50928">
    <property type="entry name" value="ABC_TM1"/>
    <property type="match status" value="1"/>
</dbReference>